<sequence length="47" mass="5824">MKKENREEEHRTSRNNRSSLPIHSFQYYINHQFIDQEKHLTLPTELQ</sequence>
<accession>A0A2P2MAX7</accession>
<dbReference type="AlphaFoldDB" id="A0A2P2MAX7"/>
<dbReference type="EMBL" id="GGEC01046889">
    <property type="protein sequence ID" value="MBX27373.1"/>
    <property type="molecule type" value="Transcribed_RNA"/>
</dbReference>
<name>A0A2P2MAX7_RHIMU</name>
<evidence type="ECO:0000256" key="1">
    <source>
        <dbReference type="SAM" id="MobiDB-lite"/>
    </source>
</evidence>
<protein>
    <submittedName>
        <fullName evidence="2">Uncharacterized protein</fullName>
    </submittedName>
</protein>
<evidence type="ECO:0000313" key="2">
    <source>
        <dbReference type="EMBL" id="MBX27373.1"/>
    </source>
</evidence>
<feature type="compositionally biased region" description="Basic and acidic residues" evidence="1">
    <location>
        <begin position="1"/>
        <end position="12"/>
    </location>
</feature>
<reference evidence="2" key="1">
    <citation type="submission" date="2018-02" db="EMBL/GenBank/DDBJ databases">
        <title>Rhizophora mucronata_Transcriptome.</title>
        <authorList>
            <person name="Meera S.P."/>
            <person name="Sreeshan A."/>
            <person name="Augustine A."/>
        </authorList>
    </citation>
    <scope>NUCLEOTIDE SEQUENCE</scope>
    <source>
        <tissue evidence="2">Leaf</tissue>
    </source>
</reference>
<proteinExistence type="predicted"/>
<organism evidence="2">
    <name type="scientific">Rhizophora mucronata</name>
    <name type="common">Asiatic mangrove</name>
    <dbReference type="NCBI Taxonomy" id="61149"/>
    <lineage>
        <taxon>Eukaryota</taxon>
        <taxon>Viridiplantae</taxon>
        <taxon>Streptophyta</taxon>
        <taxon>Embryophyta</taxon>
        <taxon>Tracheophyta</taxon>
        <taxon>Spermatophyta</taxon>
        <taxon>Magnoliopsida</taxon>
        <taxon>eudicotyledons</taxon>
        <taxon>Gunneridae</taxon>
        <taxon>Pentapetalae</taxon>
        <taxon>rosids</taxon>
        <taxon>fabids</taxon>
        <taxon>Malpighiales</taxon>
        <taxon>Rhizophoraceae</taxon>
        <taxon>Rhizophora</taxon>
    </lineage>
</organism>
<feature type="region of interest" description="Disordered" evidence="1">
    <location>
        <begin position="1"/>
        <end position="21"/>
    </location>
</feature>